<dbReference type="EMBL" id="NBSK02000001">
    <property type="protein sequence ID" value="KAJ0227489.1"/>
    <property type="molecule type" value="Genomic_DNA"/>
</dbReference>
<gene>
    <name evidence="2" type="ORF">LSAT_V11C100038930</name>
</gene>
<sequence>MMNIWKSSPSMASEPAVRTNTRGSPRASTKSSQAKPSVPPTQDLRRGSFSSYTPYYMGSNMFDSNQQPESERHNMYSFGESSMVNQEPTYQRSYFEHALIDEIPSEFQPYVSQIQNIEVDGPCGFWAIVFALGFSEDYWYQIRTDLYGELLMHIDDYKVVFENDIYTM</sequence>
<feature type="compositionally biased region" description="Polar residues" evidence="1">
    <location>
        <begin position="1"/>
        <end position="11"/>
    </location>
</feature>
<dbReference type="AlphaFoldDB" id="A0A9R1WPM9"/>
<feature type="compositionally biased region" description="Polar residues" evidence="1">
    <location>
        <begin position="18"/>
        <end position="35"/>
    </location>
</feature>
<feature type="region of interest" description="Disordered" evidence="1">
    <location>
        <begin position="1"/>
        <end position="48"/>
    </location>
</feature>
<organism evidence="2 3">
    <name type="scientific">Lactuca sativa</name>
    <name type="common">Garden lettuce</name>
    <dbReference type="NCBI Taxonomy" id="4236"/>
    <lineage>
        <taxon>Eukaryota</taxon>
        <taxon>Viridiplantae</taxon>
        <taxon>Streptophyta</taxon>
        <taxon>Embryophyta</taxon>
        <taxon>Tracheophyta</taxon>
        <taxon>Spermatophyta</taxon>
        <taxon>Magnoliopsida</taxon>
        <taxon>eudicotyledons</taxon>
        <taxon>Gunneridae</taxon>
        <taxon>Pentapetalae</taxon>
        <taxon>asterids</taxon>
        <taxon>campanulids</taxon>
        <taxon>Asterales</taxon>
        <taxon>Asteraceae</taxon>
        <taxon>Cichorioideae</taxon>
        <taxon>Cichorieae</taxon>
        <taxon>Lactucinae</taxon>
        <taxon>Lactuca</taxon>
    </lineage>
</organism>
<evidence type="ECO:0000313" key="3">
    <source>
        <dbReference type="Proteomes" id="UP000235145"/>
    </source>
</evidence>
<comment type="caution">
    <text evidence="2">The sequence shown here is derived from an EMBL/GenBank/DDBJ whole genome shotgun (WGS) entry which is preliminary data.</text>
</comment>
<protein>
    <recommendedName>
        <fullName evidence="4">OTU domain-containing protein</fullName>
    </recommendedName>
</protein>
<dbReference type="Proteomes" id="UP000235145">
    <property type="component" value="Unassembled WGS sequence"/>
</dbReference>
<evidence type="ECO:0008006" key="4">
    <source>
        <dbReference type="Google" id="ProtNLM"/>
    </source>
</evidence>
<evidence type="ECO:0000256" key="1">
    <source>
        <dbReference type="SAM" id="MobiDB-lite"/>
    </source>
</evidence>
<evidence type="ECO:0000313" key="2">
    <source>
        <dbReference type="EMBL" id="KAJ0227489.1"/>
    </source>
</evidence>
<keyword evidence="3" id="KW-1185">Reference proteome</keyword>
<reference evidence="2 3" key="1">
    <citation type="journal article" date="2017" name="Nat. Commun.">
        <title>Genome assembly with in vitro proximity ligation data and whole-genome triplication in lettuce.</title>
        <authorList>
            <person name="Reyes-Chin-Wo S."/>
            <person name="Wang Z."/>
            <person name="Yang X."/>
            <person name="Kozik A."/>
            <person name="Arikit S."/>
            <person name="Song C."/>
            <person name="Xia L."/>
            <person name="Froenicke L."/>
            <person name="Lavelle D.O."/>
            <person name="Truco M.J."/>
            <person name="Xia R."/>
            <person name="Zhu S."/>
            <person name="Xu C."/>
            <person name="Xu H."/>
            <person name="Xu X."/>
            <person name="Cox K."/>
            <person name="Korf I."/>
            <person name="Meyers B.C."/>
            <person name="Michelmore R.W."/>
        </authorList>
    </citation>
    <scope>NUCLEOTIDE SEQUENCE [LARGE SCALE GENOMIC DNA]</scope>
    <source>
        <strain evidence="3">cv. Salinas</strain>
        <tissue evidence="2">Seedlings</tissue>
    </source>
</reference>
<proteinExistence type="predicted"/>
<accession>A0A9R1WPM9</accession>
<name>A0A9R1WPM9_LACSA</name>